<dbReference type="InterPro" id="IPR056884">
    <property type="entry name" value="NPHP3-like_N"/>
</dbReference>
<feature type="non-terminal residue" evidence="4">
    <location>
        <position position="389"/>
    </location>
</feature>
<dbReference type="InterPro" id="IPR054471">
    <property type="entry name" value="GPIID_WHD"/>
</dbReference>
<dbReference type="AlphaFoldDB" id="A0A2J6SED6"/>
<sequence>EAQRLKILDWISDDAARRKHTKLISGHHPNTGQWIFATPEFQSWTGSETRVFWCYGNPGVGKTQIMSLIADYLSRITCVAYFYCDYQASCVQAGTAVAASLLRQLVETEPSIPLALEDLYKTLGYGRDNLKLDDITSLLHHLCLDKRHVYILLDALDEYGPASQRRGIMSLLKNLAEAGARILIISRPHVADVGRTFGEYIELEVRSDPSDIRSYVEHTISASDELAEFIVNDLREEAVQRVVDQADRMFLLATLQCTRLTHLTRRSEVRRALKILPSGLETAYEESMGRIELESPERKSIAMTALSWIYHTRRPLSINELLHVLAVDSSSVLSLSEENIPSRSLVVDVCAGLIVLDTESGAVRFAHYSLHEYFQATYQQWFSLAKREI</sequence>
<name>A0A2J6SED6_9HELO</name>
<keyword evidence="1" id="KW-0677">Repeat</keyword>
<dbReference type="Gene3D" id="3.40.50.300">
    <property type="entry name" value="P-loop containing nucleotide triphosphate hydrolases"/>
    <property type="match status" value="1"/>
</dbReference>
<evidence type="ECO:0000313" key="4">
    <source>
        <dbReference type="EMBL" id="PMD49126.1"/>
    </source>
</evidence>
<reference evidence="4 5" key="1">
    <citation type="submission" date="2016-04" db="EMBL/GenBank/DDBJ databases">
        <title>A degradative enzymes factory behind the ericoid mycorrhizal symbiosis.</title>
        <authorList>
            <consortium name="DOE Joint Genome Institute"/>
            <person name="Martino E."/>
            <person name="Morin E."/>
            <person name="Grelet G."/>
            <person name="Kuo A."/>
            <person name="Kohler A."/>
            <person name="Daghino S."/>
            <person name="Barry K."/>
            <person name="Choi C."/>
            <person name="Cichocki N."/>
            <person name="Clum A."/>
            <person name="Copeland A."/>
            <person name="Hainaut M."/>
            <person name="Haridas S."/>
            <person name="Labutti K."/>
            <person name="Lindquist E."/>
            <person name="Lipzen A."/>
            <person name="Khouja H.-R."/>
            <person name="Murat C."/>
            <person name="Ohm R."/>
            <person name="Olson A."/>
            <person name="Spatafora J."/>
            <person name="Veneault-Fourrey C."/>
            <person name="Henrissat B."/>
            <person name="Grigoriev I."/>
            <person name="Martin F."/>
            <person name="Perotto S."/>
        </authorList>
    </citation>
    <scope>NUCLEOTIDE SEQUENCE [LARGE SCALE GENOMIC DNA]</scope>
    <source>
        <strain evidence="4 5">E</strain>
    </source>
</reference>
<dbReference type="STRING" id="1095630.A0A2J6SED6"/>
<feature type="domain" description="GPI inositol-deacylase winged helix" evidence="2">
    <location>
        <begin position="298"/>
        <end position="374"/>
    </location>
</feature>
<dbReference type="Pfam" id="PF24883">
    <property type="entry name" value="NPHP3_N"/>
    <property type="match status" value="1"/>
</dbReference>
<dbReference type="Proteomes" id="UP000235371">
    <property type="component" value="Unassembled WGS sequence"/>
</dbReference>
<dbReference type="EMBL" id="KZ613936">
    <property type="protein sequence ID" value="PMD49126.1"/>
    <property type="molecule type" value="Genomic_DNA"/>
</dbReference>
<accession>A0A2J6SED6</accession>
<organism evidence="4 5">
    <name type="scientific">Hyaloscypha bicolor E</name>
    <dbReference type="NCBI Taxonomy" id="1095630"/>
    <lineage>
        <taxon>Eukaryota</taxon>
        <taxon>Fungi</taxon>
        <taxon>Dikarya</taxon>
        <taxon>Ascomycota</taxon>
        <taxon>Pezizomycotina</taxon>
        <taxon>Leotiomycetes</taxon>
        <taxon>Helotiales</taxon>
        <taxon>Hyaloscyphaceae</taxon>
        <taxon>Hyaloscypha</taxon>
        <taxon>Hyaloscypha bicolor</taxon>
    </lineage>
</organism>
<proteinExistence type="predicted"/>
<feature type="non-terminal residue" evidence="4">
    <location>
        <position position="1"/>
    </location>
</feature>
<dbReference type="PANTHER" id="PTHR10039">
    <property type="entry name" value="AMELOGENIN"/>
    <property type="match status" value="1"/>
</dbReference>
<evidence type="ECO:0000259" key="3">
    <source>
        <dbReference type="Pfam" id="PF24883"/>
    </source>
</evidence>
<dbReference type="RefSeq" id="XP_024726030.1">
    <property type="nucleotide sequence ID" value="XM_024872917.1"/>
</dbReference>
<dbReference type="InParanoid" id="A0A2J6SED6"/>
<dbReference type="PANTHER" id="PTHR10039:SF15">
    <property type="entry name" value="NACHT DOMAIN-CONTAINING PROTEIN"/>
    <property type="match status" value="1"/>
</dbReference>
<dbReference type="SUPFAM" id="SSF52540">
    <property type="entry name" value="P-loop containing nucleoside triphosphate hydrolases"/>
    <property type="match status" value="1"/>
</dbReference>
<dbReference type="GeneID" id="36580997"/>
<feature type="domain" description="Nephrocystin 3-like N-terminal" evidence="3">
    <location>
        <begin position="30"/>
        <end position="187"/>
    </location>
</feature>
<keyword evidence="5" id="KW-1185">Reference proteome</keyword>
<dbReference type="InterPro" id="IPR027417">
    <property type="entry name" value="P-loop_NTPase"/>
</dbReference>
<evidence type="ECO:0000313" key="5">
    <source>
        <dbReference type="Proteomes" id="UP000235371"/>
    </source>
</evidence>
<evidence type="ECO:0000256" key="1">
    <source>
        <dbReference type="ARBA" id="ARBA00022737"/>
    </source>
</evidence>
<dbReference type="Pfam" id="PF22939">
    <property type="entry name" value="WHD_GPIID"/>
    <property type="match status" value="1"/>
</dbReference>
<dbReference type="OrthoDB" id="426293at2759"/>
<protein>
    <submittedName>
        <fullName evidence="4">Uncharacterized protein</fullName>
    </submittedName>
</protein>
<gene>
    <name evidence="4" type="ORF">K444DRAFT_474131</name>
</gene>
<evidence type="ECO:0000259" key="2">
    <source>
        <dbReference type="Pfam" id="PF22939"/>
    </source>
</evidence>